<feature type="transmembrane region" description="Helical" evidence="10">
    <location>
        <begin position="362"/>
        <end position="384"/>
    </location>
</feature>
<dbReference type="PROSITE" id="PS50192">
    <property type="entry name" value="T_SNARE"/>
    <property type="match status" value="1"/>
</dbReference>
<keyword evidence="4 10" id="KW-0812">Transmembrane</keyword>
<evidence type="ECO:0000259" key="13">
    <source>
        <dbReference type="PROSITE" id="PS50885"/>
    </source>
</evidence>
<dbReference type="EMBL" id="CP148074">
    <property type="protein sequence ID" value="WXL26910.1"/>
    <property type="molecule type" value="Genomic_DNA"/>
</dbReference>
<dbReference type="SMART" id="SM00283">
    <property type="entry name" value="MA"/>
    <property type="match status" value="1"/>
</dbReference>
<dbReference type="SUPFAM" id="SSF58104">
    <property type="entry name" value="Methyl-accepting chemotaxis protein (MCP) signaling domain"/>
    <property type="match status" value="1"/>
</dbReference>
<evidence type="ECO:0000256" key="1">
    <source>
        <dbReference type="ARBA" id="ARBA00004429"/>
    </source>
</evidence>
<organism evidence="14 15">
    <name type="scientific">Ectopseudomonas mendocina</name>
    <name type="common">Pseudomonas mendocina</name>
    <dbReference type="NCBI Taxonomy" id="300"/>
    <lineage>
        <taxon>Bacteria</taxon>
        <taxon>Pseudomonadati</taxon>
        <taxon>Pseudomonadota</taxon>
        <taxon>Gammaproteobacteria</taxon>
        <taxon>Pseudomonadales</taxon>
        <taxon>Pseudomonadaceae</taxon>
        <taxon>Ectopseudomonas</taxon>
    </lineage>
</organism>
<reference evidence="14 15" key="1">
    <citation type="submission" date="2024-03" db="EMBL/GenBank/DDBJ databases">
        <title>Complete genome of BD2.</title>
        <authorList>
            <person name="Cao G."/>
        </authorList>
    </citation>
    <scope>NUCLEOTIDE SEQUENCE [LARGE SCALE GENOMIC DNA]</scope>
    <source>
        <strain evidence="14 15">BD2</strain>
    </source>
</reference>
<evidence type="ECO:0000313" key="15">
    <source>
        <dbReference type="Proteomes" id="UP001476583"/>
    </source>
</evidence>
<name>A0ABZ2RIR7_ECTME</name>
<dbReference type="Pfam" id="PF00672">
    <property type="entry name" value="HAMP"/>
    <property type="match status" value="1"/>
</dbReference>
<keyword evidence="2" id="KW-0145">Chemotaxis</keyword>
<evidence type="ECO:0000259" key="12">
    <source>
        <dbReference type="PROSITE" id="PS50192"/>
    </source>
</evidence>
<feature type="domain" description="Methyl-accepting transducer" evidence="11">
    <location>
        <begin position="444"/>
        <end position="680"/>
    </location>
</feature>
<evidence type="ECO:0000256" key="2">
    <source>
        <dbReference type="ARBA" id="ARBA00022500"/>
    </source>
</evidence>
<dbReference type="Pfam" id="PF22673">
    <property type="entry name" value="MCP-like_PDC_1"/>
    <property type="match status" value="1"/>
</dbReference>
<evidence type="ECO:0000256" key="6">
    <source>
        <dbReference type="ARBA" id="ARBA00023136"/>
    </source>
</evidence>
<gene>
    <name evidence="14" type="ORF">WG219_05405</name>
</gene>
<evidence type="ECO:0000313" key="14">
    <source>
        <dbReference type="EMBL" id="WXL26910.1"/>
    </source>
</evidence>
<keyword evidence="7 9" id="KW-0807">Transducer</keyword>
<keyword evidence="6 10" id="KW-0472">Membrane</keyword>
<accession>A0ABZ2RIR7</accession>
<evidence type="ECO:0000256" key="9">
    <source>
        <dbReference type="PROSITE-ProRule" id="PRU00284"/>
    </source>
</evidence>
<evidence type="ECO:0000256" key="4">
    <source>
        <dbReference type="ARBA" id="ARBA00022692"/>
    </source>
</evidence>
<evidence type="ECO:0000256" key="10">
    <source>
        <dbReference type="SAM" id="Phobius"/>
    </source>
</evidence>
<dbReference type="CDD" id="cd06225">
    <property type="entry name" value="HAMP"/>
    <property type="match status" value="1"/>
</dbReference>
<sequence length="716" mass="77482">MKFRSIQFSVVLLAGASVLAVVVALVLYALFASNRTQNLVEQRTQTLLEHVLEQRLSALVLAQANNIQRELEMPLQITADLARVSAMLGETDANGSALINVSREELANLLHKTTEQNPKILGSYFGWEPNAFDGSDDLYAGEKGNGYDGTGRFLPWWYRNADGSLGIDAISMMESDKLLPTGVREGEYYLCPKEQKRQCAIDPAPYEVGGKTTMLASFTSPILVKGQFMGIAGADLALDFIQDLLVQADNQLYDGAGEMALIANNGRLVAATQHPDKLGEPASLLLDEQETRDIAKLESNKLLYSVDTTSDANNHHIELYYNFTVGQTSTRWTLMLILPMKTVMADLHALQKDLATQRDTDAMGMTLVGLLIAGLGLVVIWFVGHGIARPLRQMVGMLDDIAKGDGDLTVRLKVDREDELGQIAQGFNAFLSKLQTMIAQVVGSVQKVSDSSEHTADIAIRTNQGMQKQLAEIELVATAVHEMTATAQDVARNATFAAESANHADLAANQGKQTVQETATAIGALAEEIGRAVTVVQTLAKDSENINAILVAIRGIAEQTNLLALNAAIEAARAGEQGRGFAVVADEVRNLAQKTQQATEEIQVMIQQLQNGTREVVRVMEQSQAKTNDSVEHANEAANSLETITQAVSVINDMNTQIASAAEEQSAVAEDINRNVNNIGQVANEVASGADEASQASAELTRLAEQQRRLINQFKV</sequence>
<evidence type="ECO:0000256" key="7">
    <source>
        <dbReference type="ARBA" id="ARBA00023224"/>
    </source>
</evidence>
<keyword evidence="15" id="KW-1185">Reference proteome</keyword>
<dbReference type="PANTHER" id="PTHR32089:SF119">
    <property type="entry name" value="METHYL-ACCEPTING CHEMOTAXIS PROTEIN CTPL"/>
    <property type="match status" value="1"/>
</dbReference>
<dbReference type="PROSITE" id="PS50111">
    <property type="entry name" value="CHEMOTAXIS_TRANSDUC_2"/>
    <property type="match status" value="1"/>
</dbReference>
<dbReference type="InterPro" id="IPR004089">
    <property type="entry name" value="MCPsignal_dom"/>
</dbReference>
<evidence type="ECO:0000256" key="8">
    <source>
        <dbReference type="ARBA" id="ARBA00029447"/>
    </source>
</evidence>
<feature type="domain" description="T-SNARE coiled-coil homology" evidence="12">
    <location>
        <begin position="631"/>
        <end position="679"/>
    </location>
</feature>
<comment type="similarity">
    <text evidence="8">Belongs to the methyl-accepting chemotaxis (MCP) protein family.</text>
</comment>
<dbReference type="SMART" id="SM00304">
    <property type="entry name" value="HAMP"/>
    <property type="match status" value="1"/>
</dbReference>
<protein>
    <submittedName>
        <fullName evidence="14">Methyl-accepting chemotaxis protein</fullName>
    </submittedName>
</protein>
<dbReference type="PANTHER" id="PTHR32089">
    <property type="entry name" value="METHYL-ACCEPTING CHEMOTAXIS PROTEIN MCPB"/>
    <property type="match status" value="1"/>
</dbReference>
<dbReference type="Gene3D" id="3.30.450.20">
    <property type="entry name" value="PAS domain"/>
    <property type="match status" value="2"/>
</dbReference>
<dbReference type="InterPro" id="IPR003660">
    <property type="entry name" value="HAMP_dom"/>
</dbReference>
<dbReference type="InterPro" id="IPR000727">
    <property type="entry name" value="T_SNARE_dom"/>
</dbReference>
<dbReference type="Proteomes" id="UP001476583">
    <property type="component" value="Chromosome"/>
</dbReference>
<evidence type="ECO:0000259" key="11">
    <source>
        <dbReference type="PROSITE" id="PS50111"/>
    </source>
</evidence>
<keyword evidence="3" id="KW-1003">Cell membrane</keyword>
<dbReference type="PROSITE" id="PS50885">
    <property type="entry name" value="HAMP"/>
    <property type="match status" value="1"/>
</dbReference>
<comment type="subcellular location">
    <subcellularLocation>
        <location evidence="1">Cell inner membrane</location>
        <topology evidence="1">Multi-pass membrane protein</topology>
    </subcellularLocation>
</comment>
<dbReference type="CDD" id="cd11386">
    <property type="entry name" value="MCP_signal"/>
    <property type="match status" value="1"/>
</dbReference>
<feature type="domain" description="HAMP" evidence="13">
    <location>
        <begin position="385"/>
        <end position="439"/>
    </location>
</feature>
<proteinExistence type="inferred from homology"/>
<evidence type="ECO:0000256" key="3">
    <source>
        <dbReference type="ARBA" id="ARBA00022519"/>
    </source>
</evidence>
<keyword evidence="5 10" id="KW-1133">Transmembrane helix</keyword>
<keyword evidence="3" id="KW-0997">Cell inner membrane</keyword>
<evidence type="ECO:0000256" key="5">
    <source>
        <dbReference type="ARBA" id="ARBA00022989"/>
    </source>
</evidence>
<dbReference type="Gene3D" id="1.10.287.950">
    <property type="entry name" value="Methyl-accepting chemotaxis protein"/>
    <property type="match status" value="1"/>
</dbReference>
<dbReference type="Pfam" id="PF00015">
    <property type="entry name" value="MCPsignal"/>
    <property type="match status" value="1"/>
</dbReference>
<dbReference type="CDD" id="cd12913">
    <property type="entry name" value="PDC1_MCP_like"/>
    <property type="match status" value="1"/>
</dbReference>